<feature type="domain" description="Transcription regulator TrmB N-terminal" evidence="1">
    <location>
        <begin position="5"/>
        <end position="72"/>
    </location>
</feature>
<dbReference type="Proteomes" id="UP000177574">
    <property type="component" value="Unassembled WGS sequence"/>
</dbReference>
<protein>
    <recommendedName>
        <fullName evidence="1">Transcription regulator TrmB N-terminal domain-containing protein</fullName>
    </recommendedName>
</protein>
<dbReference type="PANTHER" id="PTHR34293">
    <property type="entry name" value="HTH-TYPE TRANSCRIPTIONAL REGULATOR TRMBL2"/>
    <property type="match status" value="1"/>
</dbReference>
<reference evidence="2 3" key="1">
    <citation type="journal article" date="2016" name="Nat. Commun.">
        <title>Thousands of microbial genomes shed light on interconnected biogeochemical processes in an aquifer system.</title>
        <authorList>
            <person name="Anantharaman K."/>
            <person name="Brown C.T."/>
            <person name="Hug L.A."/>
            <person name="Sharon I."/>
            <person name="Castelle C.J."/>
            <person name="Probst A.J."/>
            <person name="Thomas B.C."/>
            <person name="Singh A."/>
            <person name="Wilkins M.J."/>
            <person name="Karaoz U."/>
            <person name="Brodie E.L."/>
            <person name="Williams K.H."/>
            <person name="Hubbard S.S."/>
            <person name="Banfield J.F."/>
        </authorList>
    </citation>
    <scope>NUCLEOTIDE SEQUENCE [LARGE SCALE GENOMIC DNA]</scope>
</reference>
<name>A0A1F7VF27_9BACT</name>
<comment type="caution">
    <text evidence="2">The sequence shown here is derived from an EMBL/GenBank/DDBJ whole genome shotgun (WGS) entry which is preliminary data.</text>
</comment>
<dbReference type="Pfam" id="PF01978">
    <property type="entry name" value="TrmB"/>
    <property type="match status" value="1"/>
</dbReference>
<dbReference type="InterPro" id="IPR051797">
    <property type="entry name" value="TrmB-like"/>
</dbReference>
<evidence type="ECO:0000259" key="1">
    <source>
        <dbReference type="Pfam" id="PF01978"/>
    </source>
</evidence>
<accession>A0A1F7VF27</accession>
<gene>
    <name evidence="2" type="ORF">A3I45_03320</name>
</gene>
<dbReference type="InterPro" id="IPR036390">
    <property type="entry name" value="WH_DNA-bd_sf"/>
</dbReference>
<dbReference type="Gene3D" id="1.10.10.10">
    <property type="entry name" value="Winged helix-like DNA-binding domain superfamily/Winged helix DNA-binding domain"/>
    <property type="match status" value="1"/>
</dbReference>
<dbReference type="InterPro" id="IPR036388">
    <property type="entry name" value="WH-like_DNA-bd_sf"/>
</dbReference>
<sequence length="245" mass="28755">MLNALRELDLTDNEAAVYAHLLRLGKATAYDVVRATGLHRNSTYTALQNLTRKKYITLTQSNRRAYFQALNPRRLLTMAQTHLDKVRELVPQLEKLALARATEIVVHEGEREWRDFWLNAVKHSPKGTINYVMPSISHGWWDLMGRDVNTFIKYQVANKIKLQMIVFTKSKIELENLRKLPKLNEYRYIKRDFNPTGNFAIWGDICYVQSLEQLPVLIEIHNQVIWQVFKQHFDLLWSIGKPVRP</sequence>
<dbReference type="InterPro" id="IPR002831">
    <property type="entry name" value="Tscrpt_reg_TrmB_N"/>
</dbReference>
<dbReference type="EMBL" id="MGET01000053">
    <property type="protein sequence ID" value="OGL89031.1"/>
    <property type="molecule type" value="Genomic_DNA"/>
</dbReference>
<organism evidence="2 3">
    <name type="scientific">Candidatus Uhrbacteria bacterium RIFCSPLOWO2_02_FULL_53_10</name>
    <dbReference type="NCBI Taxonomy" id="1802411"/>
    <lineage>
        <taxon>Bacteria</taxon>
        <taxon>Candidatus Uhriibacteriota</taxon>
    </lineage>
</organism>
<proteinExistence type="predicted"/>
<evidence type="ECO:0000313" key="3">
    <source>
        <dbReference type="Proteomes" id="UP000177574"/>
    </source>
</evidence>
<dbReference type="AlphaFoldDB" id="A0A1F7VF27"/>
<dbReference type="SUPFAM" id="SSF46785">
    <property type="entry name" value="Winged helix' DNA-binding domain"/>
    <property type="match status" value="1"/>
</dbReference>
<dbReference type="PANTHER" id="PTHR34293:SF1">
    <property type="entry name" value="HTH-TYPE TRANSCRIPTIONAL REGULATOR TRMBL2"/>
    <property type="match status" value="1"/>
</dbReference>
<evidence type="ECO:0000313" key="2">
    <source>
        <dbReference type="EMBL" id="OGL89031.1"/>
    </source>
</evidence>